<dbReference type="KEGG" id="mmar:MODMU_5189"/>
<dbReference type="STRING" id="477641.MODMU_5189"/>
<organism evidence="2 3">
    <name type="scientific">Modestobacter italicus (strain DSM 44449 / CECT 9708 / BC 501)</name>
    <dbReference type="NCBI Taxonomy" id="2732864"/>
    <lineage>
        <taxon>Bacteria</taxon>
        <taxon>Bacillati</taxon>
        <taxon>Actinomycetota</taxon>
        <taxon>Actinomycetes</taxon>
        <taxon>Geodermatophilales</taxon>
        <taxon>Geodermatophilaceae</taxon>
        <taxon>Modestobacter</taxon>
    </lineage>
</organism>
<proteinExistence type="predicted"/>
<reference evidence="2 3" key="1">
    <citation type="journal article" date="2012" name="J. Bacteriol.">
        <title>Genome Sequence of Radiation-Resistant Modestobacter marinus Strain BC501, a Representative Actinobacterium That Thrives on Calcareous Stone Surfaces.</title>
        <authorList>
            <person name="Normand P."/>
            <person name="Gury J."/>
            <person name="Pujic P."/>
            <person name="Chouaia B."/>
            <person name="Crotti E."/>
            <person name="Brusetti L."/>
            <person name="Daffonchio D."/>
            <person name="Vacherie B."/>
            <person name="Barbe V."/>
            <person name="Medigue C."/>
            <person name="Calteau A."/>
            <person name="Ghodhbane-Gtari F."/>
            <person name="Essoussi I."/>
            <person name="Nouioui I."/>
            <person name="Abbassi-Ghozzi I."/>
            <person name="Gtari M."/>
        </authorList>
    </citation>
    <scope>NUCLEOTIDE SEQUENCE [LARGE SCALE GENOMIC DNA]</scope>
    <source>
        <strain evidence="3">BC 501</strain>
    </source>
</reference>
<name>I4F4K3_MODI5</name>
<evidence type="ECO:0000313" key="2">
    <source>
        <dbReference type="EMBL" id="CCH90566.1"/>
    </source>
</evidence>
<evidence type="ECO:0000313" key="3">
    <source>
        <dbReference type="Proteomes" id="UP000006461"/>
    </source>
</evidence>
<feature type="compositionally biased region" description="Low complexity" evidence="1">
    <location>
        <begin position="85"/>
        <end position="95"/>
    </location>
</feature>
<accession>I4F4K3</accession>
<feature type="region of interest" description="Disordered" evidence="1">
    <location>
        <begin position="47"/>
        <end position="108"/>
    </location>
</feature>
<protein>
    <submittedName>
        <fullName evidence="2">Uncharacterized protein</fullName>
    </submittedName>
</protein>
<dbReference type="AlphaFoldDB" id="I4F4K3"/>
<dbReference type="EMBL" id="FO203431">
    <property type="protein sequence ID" value="CCH90566.1"/>
    <property type="molecule type" value="Genomic_DNA"/>
</dbReference>
<dbReference type="Proteomes" id="UP000006461">
    <property type="component" value="Chromosome"/>
</dbReference>
<evidence type="ECO:0000256" key="1">
    <source>
        <dbReference type="SAM" id="MobiDB-lite"/>
    </source>
</evidence>
<dbReference type="HOGENOM" id="CLU_2193956_0_0_11"/>
<keyword evidence="3" id="KW-1185">Reference proteome</keyword>
<gene>
    <name evidence="2" type="ordered locus">MODMU_5189</name>
</gene>
<sequence length="108" mass="11861">MTLAVGTSLVIIKDQLRRWVRRPRRGRRAGLPDRAGLHRGRAATGKTHVWNLNGGDGPRAARPGGRLPASSHYRIVPRRNRPRAGARGCAAAWSAPERRPARSAAPHR</sequence>
<feature type="compositionally biased region" description="Low complexity" evidence="1">
    <location>
        <begin position="58"/>
        <end position="69"/>
    </location>
</feature>
<feature type="compositionally biased region" description="Basic residues" evidence="1">
    <location>
        <begin position="75"/>
        <end position="84"/>
    </location>
</feature>